<dbReference type="InterPro" id="IPR013320">
    <property type="entry name" value="ConA-like_dom_sf"/>
</dbReference>
<keyword evidence="7" id="KW-0130">Cell adhesion</keyword>
<evidence type="ECO:0000256" key="1">
    <source>
        <dbReference type="ARBA" id="ARBA00004302"/>
    </source>
</evidence>
<keyword evidence="6" id="KW-0084">Basement membrane</keyword>
<evidence type="ECO:0000256" key="9">
    <source>
        <dbReference type="ARBA" id="ARBA00023157"/>
    </source>
</evidence>
<dbReference type="PROSITE" id="PS50027">
    <property type="entry name" value="EGF_LAM_2"/>
    <property type="match status" value="16"/>
</dbReference>
<feature type="disulfide bond" evidence="13">
    <location>
        <begin position="1553"/>
        <end position="1562"/>
    </location>
</feature>
<keyword evidence="2" id="KW-0964">Secreted</keyword>
<feature type="coiled-coil region" evidence="14">
    <location>
        <begin position="2567"/>
        <end position="2678"/>
    </location>
</feature>
<dbReference type="GO" id="GO:0007155">
    <property type="term" value="P:cell adhesion"/>
    <property type="evidence" value="ECO:0007669"/>
    <property type="project" value="UniProtKB-KW"/>
</dbReference>
<dbReference type="FunFam" id="2.10.25.10:FF:000388">
    <property type="entry name" value="Laminin subunit alpha"/>
    <property type="match status" value="1"/>
</dbReference>
<dbReference type="SMART" id="SM00282">
    <property type="entry name" value="LamG"/>
    <property type="match status" value="5"/>
</dbReference>
<dbReference type="InterPro" id="IPR009254">
    <property type="entry name" value="Laminin_aI"/>
</dbReference>
<feature type="domain" description="Laminin EGF-like" evidence="17">
    <location>
        <begin position="1532"/>
        <end position="1582"/>
    </location>
</feature>
<dbReference type="Pfam" id="PF06008">
    <property type="entry name" value="Laminin_I"/>
    <property type="match status" value="1"/>
</dbReference>
<feature type="domain" description="Laminin EGF-like" evidence="17">
    <location>
        <begin position="504"/>
        <end position="549"/>
    </location>
</feature>
<dbReference type="OrthoDB" id="5984158at2759"/>
<evidence type="ECO:0000259" key="18">
    <source>
        <dbReference type="PROSITE" id="PS51115"/>
    </source>
</evidence>
<dbReference type="FunFam" id="2.10.25.10:FF:000074">
    <property type="entry name" value="Laminin subunit alpha"/>
    <property type="match status" value="1"/>
</dbReference>
<feature type="domain" description="Laminin EGF-like" evidence="17">
    <location>
        <begin position="1973"/>
        <end position="2019"/>
    </location>
</feature>
<evidence type="ECO:0000256" key="14">
    <source>
        <dbReference type="SAM" id="Coils"/>
    </source>
</evidence>
<dbReference type="FunFam" id="2.10.25.10:FF:000069">
    <property type="entry name" value="Laminin subunit alpha 1"/>
    <property type="match status" value="1"/>
</dbReference>
<dbReference type="FunFam" id="2.60.120.260:FF:000092">
    <property type="entry name" value="Laminin subunit alpha-3"/>
    <property type="match status" value="1"/>
</dbReference>
<dbReference type="Pfam" id="PF00054">
    <property type="entry name" value="Laminin_G_1"/>
    <property type="match status" value="2"/>
</dbReference>
<dbReference type="InParanoid" id="A0A1S3JEB7"/>
<comment type="caution">
    <text evidence="13">Lacks conserved residue(s) required for the propagation of feature annotation.</text>
</comment>
<gene>
    <name evidence="21" type="primary">LOC106172541</name>
</gene>
<dbReference type="OMA" id="GECKCLT"/>
<dbReference type="Pfam" id="PF02210">
    <property type="entry name" value="Laminin_G_2"/>
    <property type="match status" value="3"/>
</dbReference>
<feature type="domain" description="Laminin G" evidence="16">
    <location>
        <begin position="3061"/>
        <end position="3244"/>
    </location>
</feature>
<feature type="signal peptide" evidence="15">
    <location>
        <begin position="1"/>
        <end position="25"/>
    </location>
</feature>
<feature type="domain" description="Laminin EGF-like" evidence="17">
    <location>
        <begin position="1390"/>
        <end position="1435"/>
    </location>
</feature>
<evidence type="ECO:0000256" key="5">
    <source>
        <dbReference type="ARBA" id="ARBA00022737"/>
    </source>
</evidence>
<dbReference type="GO" id="GO:0016477">
    <property type="term" value="P:cell migration"/>
    <property type="evidence" value="ECO:0007669"/>
    <property type="project" value="UniProtKB-ARBA"/>
</dbReference>
<feature type="disulfide bond" evidence="13">
    <location>
        <begin position="596"/>
        <end position="608"/>
    </location>
</feature>
<protein>
    <submittedName>
        <fullName evidence="21">Laminin subunit alpha isoform X1</fullName>
    </submittedName>
</protein>
<dbReference type="Pfam" id="PF24973">
    <property type="entry name" value="EGF_LMN_ATRN"/>
    <property type="match status" value="1"/>
</dbReference>
<feature type="domain" description="Laminin N-terminal" evidence="19">
    <location>
        <begin position="24"/>
        <end position="283"/>
    </location>
</feature>
<dbReference type="FunFam" id="2.10.25.10:FF:000051">
    <property type="entry name" value="Laminin subunit alpha 4"/>
    <property type="match status" value="1"/>
</dbReference>
<evidence type="ECO:0000256" key="10">
    <source>
        <dbReference type="ARBA" id="ARBA00023180"/>
    </source>
</evidence>
<dbReference type="InterPro" id="IPR000034">
    <property type="entry name" value="Laminin_IV"/>
</dbReference>
<dbReference type="GO" id="GO:0071711">
    <property type="term" value="P:basement membrane organization"/>
    <property type="evidence" value="ECO:0007669"/>
    <property type="project" value="UniProtKB-ARBA"/>
</dbReference>
<dbReference type="InterPro" id="IPR000742">
    <property type="entry name" value="EGF"/>
</dbReference>
<dbReference type="FunFam" id="2.10.25.10:FF:000082">
    <property type="entry name" value="Laminin subunit alpha 1"/>
    <property type="match status" value="1"/>
</dbReference>
<feature type="domain" description="Laminin EGF-like" evidence="17">
    <location>
        <begin position="343"/>
        <end position="412"/>
    </location>
</feature>
<evidence type="ECO:0000256" key="6">
    <source>
        <dbReference type="ARBA" id="ARBA00022869"/>
    </source>
</evidence>
<dbReference type="FunFam" id="2.10.25.10:FF:000034">
    <property type="entry name" value="Laminin subunit alpha 3"/>
    <property type="match status" value="2"/>
</dbReference>
<proteinExistence type="predicted"/>
<feature type="disulfide bond" evidence="13">
    <location>
        <begin position="1532"/>
        <end position="1544"/>
    </location>
</feature>
<dbReference type="Gene3D" id="2.60.120.260">
    <property type="entry name" value="Galactose-binding domain-like"/>
    <property type="match status" value="1"/>
</dbReference>
<dbReference type="PANTHER" id="PTHR10574:SF406">
    <property type="entry name" value="LAMININ SUBUNIT ALPHA 5"/>
    <property type="match status" value="1"/>
</dbReference>
<sequence>MAVRELQLGVSLLLILLISLEKVSCQVLTPPYFNLAEGRKIVATATCGEDVSEPELFCKLTGATGGVSEHRYTDSGEVPIIKQGQLCDFCNPNDPEHAHPPEQAIDGTERWWQSPPLSRGLDYNGVNLTIDLGQVFHVAYVFIKMANSPRPGVWVLERSTDYGQTWKPWQYFADTESDCYNIFNKRASSQPVYDDDAICTVEYSKIVPLEGGEIVVSLVNNRPSSMNFHASDKLQEWTEATNIRLRLMRTKTLLGHLMAVQRQDPTVTRRYFYSIKDISIGGRCVCNGHADVCDKTDPNDLYKLLCRCQHNTCGAQCEMCCPGFVQKKWQRADNFNTFECERCQCYGHTDECVYNATVDALGLSVDRQGNYEGGGVCQNCRDNTEGINCEKCVSGYYRPFGVPRNATDACRPCNCDLKFSTGDCEEGTGICKCRPEYTGINCDSCAKGYYGYPNCRPCDCNINGTEGEVCEVGGGQCPCKPNYSGIYCDSCALGYHSFPQCTACRCDRIGSLSSICNTETGDCTCRNNFGGRDCDVCQDGFYGYPQCSTCDCDPTGTVPEICDKTGGQCMCKENFGGPRCDRCAAGYYDYPRCVPCQCADPGSADNFCSNYGQCRCKVNFSGQNCDQCAPGYYRYPECLSCSCDTYGTIGINCDQVTGQCACKGNFQGLTCDKCADNFYNYPVCEVCNCNPAGAMEVAGYPLGGCGSHRTPGLLCQCKSRVQGHICDQCKPGYWNLNINNVDGCEGCDCFGPGTVSGDGICNPVSGQCQCKPFASGRQCSTCVDGTYNLKDNNLFGCTDCDCDMGGSLDNNCDKNTGQCTCRPRVNGRRCDKPLNTHFFPTLYQHQYELEDGRTPQNTAVRYGYDDNTFPGYSWRGYAILSRIQPEVIVDASLTKSSLYRIIYRYVNRGPSDITADIVVTPQLETSTDVIQSNQVVFKPTTIPALATAGSDGTIATFVLNRGRWAISLKTSEDVMVDYLVLLPQEYYEATVLQERVNKPCVLPDRGEPCLHYAYVDVSIFPSVNGDQGYVIQDGQRIKTQLLDNSKIVGALGGKDLALLNNAQQSVYLDVILPNPGKYVFIVQYHTSKPDRQELQVEVASTDGREKGKVAIYKCDYSMLCRQVVTDADGKVAVFDVQSGYARITLTGDLDTDVAIESVVAIPLDQWNFGYVSPKLKCVRRDGKCIEGAFRAPTGSFKVEVENNENPATTNLPPEIIDVDVGLVEIGRRTKPTVRINVRISNPGETVIVVQYYNPSSAPFDVPVTLEVNGNIYKGTFRADYCPGVSGCRAVVRWDGTLDPTIVDIPYNDFSLVFNNTADSQLWLDYILAIPSFQYDTQVLQPQPIDKAGEFLLECAGDNFNISPDSPSVKPFCRRALFSLTTDYNNGGLQCNCNSDGSQSFQCNEFGGQCRCKPNVIGRKCTQCRTGYFGFPDCRPCDCPLGLCDPVSGRCVCPAKVTGQNCDTCLPQTFAYDPIVGCEDCNCDPSGVVSSQFGGELDCDLQTGQCNCKANVDGRRCDKCTAGHYNFPQCSQCNCDTRGTTEEICDQRLGACLCKVNTDGPRCGTCRADTFFLEERNPKGCTQCFCFGKTSKCSSSTLFREQVSEMEGWQLSNGANPQKFGTTLQADLRGEPLDPEGEGVYWLAPDEYLGNKITSFGGKLIFTIAYTSDRGDASGTYMEQADVKLQGNNLTIVHKLPMQLQPGEQKTVEVDILETNFMLELSGDMATREQFMQILVALDSLKIKASYNTRMESSRLSDVLLDIATESGAGVPAMNVEQCACPANYRGSSCEDCAVGYYRQETGPYRGVCVPCECNGHADQCDQETGVCIGCTGNTYGDHCELCVQGYYGDPRIGECQICPCPLPQTSNNFATSCGPDPLGVTGQIICECRQGYEGTRCERCSPGFYGDPTQPGEVCRPCSCSGNLDLTDPRSCDRFSGICNLRMCENNSTGDYCERCKDWFWGDAVVAKDCQPCTCDQCGSVECENTNGYCNCKTNVVGRNCDRCAPGHYGFTRCNGCETCACDVASVSPQCDDETGQCQCQPGVVGKKCERCQNGFWNYGPSGCTKCDCELDGATTCDPLTGSCQCLPGVTGKRCDRCFDRWVLIPEEGCRECDSCIHILLDDVEFLDLDVIRSIRNLQNISVGIFALERLNNISTAVEQLRPRLADIKVSGDLSALEPLKQDVVDLQNKAQDLDTRAENAAFDAVRAADKAKTSRDAALDAKDQVQNAALLARDAVEYVQDLSQKIQQGLEGQNIDELIARGEEILQEIKNRNFLPNDDNVQAELREAEDLLSRVKSLKRVADQQQNKTRELQQRLVTYDDRLKDLQDRSASANQQSRDAQAWNDKNRQEINRLNTLMGEGSKLRDEIQALLEMASQMLTDAGKYVADARTAYRDIERDSTRLTQAQEQLKNYLQSLVDENQNLRPLVDNATVHANRLAQQADILANLIADTKKVADNALKAAMAYESIANSIETALNESQKAVDEAKEALELSKGKTDEADASLKVSQDLLAKAKDLKARVVAGGDLKDRLDMAVDSTKEVMDLNAQTENKMTDLSLGLGMLPAKGAIENLAKEAAAKAMDAENKADAARSKVQEIIDKLPGDKDKLQQISEDADMVKTDIDAAQQQVESLTALVPNATRDINKLYDQSKRIDGVAEDLRIKIAELKEKIIQAQERANSIRVGLTVFPNTTLELRNPQELKDAGSFTKLSTFVNTTDTDGLLLYVGADAKSGAAVPTMDYMALELKEGKPVFKFDLGDGPAEITSDKNVADNKWHEIIAERTGRSGVLTVKTEMEEDVFNEGSTKGQNNVLNLEDPETTKIYAAGIPEDAQVPDVVSREKFEGSLEGVTFNNIPIGLWNFESASNNYVGAIERPTVPSTSTFHKFKGDGYVLLDKKRFNPSEESTVKFDFKTYSENALLFLIGDSDFMSVELVGGKVVFRYNLGGGTVSLESPEKYNDNKVHSVEAGRFQKDGLINVDGKKVIEGTAPGNANELGTDKNIWIGGYNGVPQVKYRDIAQTSTSFRGCLGNMELNQQTVNLRDNVAQKGFQDDCREDVLKVVSFEAKSPGYVAYDGEAQPINVNSKFETTFKIKTNAEDGMILYAANDRKVTDDTTSFQTNYFAVYMDEGKLTVESEPGNQLTKLQTEGKYNDGRWHYVTVIKDKTKLTVVVDDNIRREERATGTKRRVKTTTPLYFGGVPEGAATIKVAPFDGCIGDITVNTLIVNFGSVPPASMKNVSLAGCQVADPETPSGILIPTAPTGNETTTELADKCVLPLRPTQAPPSGDGDTGVRFGTQPYSRQEYNKLPIANVKITKKFDISFEIMTTSSGGLLLYAADSKHTDFLAAYMKEGRVVFAFDCGSGTARLRTSQTYNDGLWHEVRLKRNRKQGTLIIDGKEEAQGQSTGKAASINVKPPYFMGGISEERAKKAASNVEDVTQSFMGCVRSFALNDTPFGNPDNETAVSSCSDDYEVGAYVGADGGYLTLDNNFKVGIDLDIEFEFRPRTLSGVIMSVTSQRGDYLAVQMINGSLIVNVNNGGGEITAKYTPPDNARNTMCNGEWHEVKIQKAKNVVALTVDGLFVAPAFGKQGQSSTDTNDPLYFGGVPDVTKAKGIQTGQQFVGCIRAVKFNKELKNFAMAETFGDVNLNTCPKY</sequence>
<keyword evidence="9 13" id="KW-1015">Disulfide bond</keyword>
<dbReference type="GO" id="GO:0045995">
    <property type="term" value="P:regulation of embryonic development"/>
    <property type="evidence" value="ECO:0007669"/>
    <property type="project" value="InterPro"/>
</dbReference>
<feature type="disulfide bond" evidence="13">
    <location>
        <begin position="506"/>
        <end position="523"/>
    </location>
</feature>
<feature type="domain" description="Laminin EGF-like" evidence="17">
    <location>
        <begin position="596"/>
        <end position="640"/>
    </location>
</feature>
<keyword evidence="10" id="KW-0325">Glycoprotein</keyword>
<feature type="domain" description="Laminin EGF-like" evidence="17">
    <location>
        <begin position="550"/>
        <end position="595"/>
    </location>
</feature>
<feature type="disulfide bond" evidence="13">
    <location>
        <begin position="616"/>
        <end position="625"/>
    </location>
</feature>
<feature type="coiled-coil region" evidence="14">
    <location>
        <begin position="2397"/>
        <end position="2424"/>
    </location>
</feature>
<feature type="coiled-coil region" evidence="14">
    <location>
        <begin position="2471"/>
        <end position="2498"/>
    </location>
</feature>
<dbReference type="KEGG" id="lak:106172541"/>
<feature type="disulfide bond" evidence="13">
    <location>
        <begin position="662"/>
        <end position="671"/>
    </location>
</feature>
<keyword evidence="4 15" id="KW-0732">Signal</keyword>
<dbReference type="CDD" id="cd00110">
    <property type="entry name" value="LamG"/>
    <property type="match status" value="5"/>
</dbReference>
<dbReference type="Pfam" id="PF00052">
    <property type="entry name" value="Laminin_B"/>
    <property type="match status" value="1"/>
</dbReference>
<feature type="disulfide bond" evidence="13">
    <location>
        <begin position="643"/>
        <end position="660"/>
    </location>
</feature>
<feature type="domain" description="Laminin EGF-like" evidence="17">
    <location>
        <begin position="747"/>
        <end position="799"/>
    </location>
</feature>
<organism evidence="20 21">
    <name type="scientific">Lingula anatina</name>
    <name type="common">Brachiopod</name>
    <name type="synonym">Lingula unguis</name>
    <dbReference type="NCBI Taxonomy" id="7574"/>
    <lineage>
        <taxon>Eukaryota</taxon>
        <taxon>Metazoa</taxon>
        <taxon>Spiralia</taxon>
        <taxon>Lophotrochozoa</taxon>
        <taxon>Brachiopoda</taxon>
        <taxon>Linguliformea</taxon>
        <taxon>Lingulata</taxon>
        <taxon>Lingulida</taxon>
        <taxon>Linguloidea</taxon>
        <taxon>Lingulidae</taxon>
        <taxon>Lingula</taxon>
    </lineage>
</organism>
<dbReference type="FunCoup" id="A0A1S3JEB7">
    <property type="interactions" value="75"/>
</dbReference>
<feature type="coiled-coil region" evidence="14">
    <location>
        <begin position="2282"/>
        <end position="2337"/>
    </location>
</feature>
<evidence type="ECO:0000256" key="7">
    <source>
        <dbReference type="ARBA" id="ARBA00022889"/>
    </source>
</evidence>
<evidence type="ECO:0000256" key="8">
    <source>
        <dbReference type="ARBA" id="ARBA00023054"/>
    </source>
</evidence>
<feature type="disulfide bond" evidence="13">
    <location>
        <begin position="525"/>
        <end position="534"/>
    </location>
</feature>
<evidence type="ECO:0000256" key="12">
    <source>
        <dbReference type="PROSITE-ProRule" id="PRU00122"/>
    </source>
</evidence>
<evidence type="ECO:0000259" key="19">
    <source>
        <dbReference type="PROSITE" id="PS51117"/>
    </source>
</evidence>
<feature type="disulfide bond" evidence="13">
    <location>
        <begin position="770"/>
        <end position="779"/>
    </location>
</feature>
<dbReference type="GeneID" id="106172541"/>
<evidence type="ECO:0000256" key="2">
    <source>
        <dbReference type="ARBA" id="ARBA00022525"/>
    </source>
</evidence>
<dbReference type="Gene3D" id="2.10.25.10">
    <property type="entry name" value="Laminin"/>
    <property type="match status" value="20"/>
</dbReference>
<dbReference type="FunFam" id="2.10.25.10:FF:000090">
    <property type="entry name" value="laminin subunit alpha"/>
    <property type="match status" value="1"/>
</dbReference>
<dbReference type="GO" id="GO:0030334">
    <property type="term" value="P:regulation of cell migration"/>
    <property type="evidence" value="ECO:0007669"/>
    <property type="project" value="InterPro"/>
</dbReference>
<feature type="disulfide bond" evidence="13">
    <location>
        <begin position="458"/>
        <end position="470"/>
    </location>
</feature>
<evidence type="ECO:0000256" key="13">
    <source>
        <dbReference type="PROSITE-ProRule" id="PRU00460"/>
    </source>
</evidence>
<evidence type="ECO:0000259" key="16">
    <source>
        <dbReference type="PROSITE" id="PS50025"/>
    </source>
</evidence>
<dbReference type="GO" id="GO:0030155">
    <property type="term" value="P:regulation of cell adhesion"/>
    <property type="evidence" value="ECO:0007669"/>
    <property type="project" value="InterPro"/>
</dbReference>
<dbReference type="SMART" id="SM00281">
    <property type="entry name" value="LamB"/>
    <property type="match status" value="1"/>
</dbReference>
<feature type="disulfide bond" evidence="13">
    <location>
        <begin position="1507"/>
        <end position="1516"/>
    </location>
</feature>
<dbReference type="InterPro" id="IPR056863">
    <property type="entry name" value="LMN_ATRN_NET-like_EGF"/>
</dbReference>
<feature type="domain" description="Laminin G" evidence="16">
    <location>
        <begin position="3292"/>
        <end position="3468"/>
    </location>
</feature>
<evidence type="ECO:0000256" key="4">
    <source>
        <dbReference type="ARBA" id="ARBA00022729"/>
    </source>
</evidence>
<dbReference type="Gene3D" id="2.60.120.200">
    <property type="match status" value="5"/>
</dbReference>
<dbReference type="FunFam" id="2.10.25.10:FF:000106">
    <property type="entry name" value="Heparan sulfate proteoglycan 2"/>
    <property type="match status" value="1"/>
</dbReference>
<dbReference type="FunFam" id="2.10.25.10:FF:000011">
    <property type="entry name" value="Cadherin EGF LAG seven-pass G-type receptor"/>
    <property type="match status" value="1"/>
</dbReference>
<dbReference type="PANTHER" id="PTHR10574">
    <property type="entry name" value="NETRIN/LAMININ-RELATED"/>
    <property type="match status" value="1"/>
</dbReference>
<feature type="domain" description="Laminin G" evidence="16">
    <location>
        <begin position="3474"/>
        <end position="3651"/>
    </location>
</feature>
<feature type="disulfide bond" evidence="13">
    <location>
        <begin position="552"/>
        <end position="569"/>
    </location>
</feature>
<feature type="disulfide bond" evidence="12">
    <location>
        <begin position="3624"/>
        <end position="3651"/>
    </location>
</feature>
<evidence type="ECO:0000313" key="20">
    <source>
        <dbReference type="Proteomes" id="UP000085678"/>
    </source>
</evidence>
<dbReference type="STRING" id="7574.A0A1S3JEB7"/>
<feature type="disulfide bond" evidence="13">
    <location>
        <begin position="380"/>
        <end position="389"/>
    </location>
</feature>
<keyword evidence="11 13" id="KW-0424">Laminin EGF-like domain</keyword>
<feature type="domain" description="Laminin IV type A" evidence="18">
    <location>
        <begin position="1603"/>
        <end position="1777"/>
    </location>
</feature>
<evidence type="ECO:0000256" key="11">
    <source>
        <dbReference type="ARBA" id="ARBA00023292"/>
    </source>
</evidence>
<dbReference type="FunFam" id="2.10.25.10:FF:000105">
    <property type="entry name" value="laminin subunit gamma-1"/>
    <property type="match status" value="1"/>
</dbReference>
<feature type="disulfide bond" evidence="13">
    <location>
        <begin position="504"/>
        <end position="516"/>
    </location>
</feature>
<dbReference type="CDD" id="cd02795">
    <property type="entry name" value="CBM6-CBM35-CBM36_like"/>
    <property type="match status" value="1"/>
</dbReference>
<feature type="domain" description="Laminin EGF-like" evidence="17">
    <location>
        <begin position="2020"/>
        <end position="2066"/>
    </location>
</feature>
<dbReference type="InterPro" id="IPR008211">
    <property type="entry name" value="Laminin_N"/>
</dbReference>
<feature type="domain" description="Laminin EGF-like" evidence="17">
    <location>
        <begin position="413"/>
        <end position="457"/>
    </location>
</feature>
<feature type="disulfide bond" evidence="13">
    <location>
        <begin position="1888"/>
        <end position="1897"/>
    </location>
</feature>
<feature type="disulfide bond" evidence="13">
    <location>
        <begin position="460"/>
        <end position="477"/>
    </location>
</feature>
<dbReference type="FunFam" id="2.10.25.10:FF:000209">
    <property type="entry name" value="Laminin subunit alpha 5"/>
    <property type="match status" value="1"/>
</dbReference>
<dbReference type="InterPro" id="IPR010307">
    <property type="entry name" value="Laminin_dom_II"/>
</dbReference>
<dbReference type="SUPFAM" id="SSF57196">
    <property type="entry name" value="EGF/Laminin"/>
    <property type="match status" value="19"/>
</dbReference>
<dbReference type="GO" id="GO:0006950">
    <property type="term" value="P:response to stress"/>
    <property type="evidence" value="ECO:0007669"/>
    <property type="project" value="UniProtKB-ARBA"/>
</dbReference>
<feature type="disulfide bond" evidence="13">
    <location>
        <begin position="433"/>
        <end position="442"/>
    </location>
</feature>
<dbReference type="PROSITE" id="PS50025">
    <property type="entry name" value="LAM_G_DOMAIN"/>
    <property type="match status" value="5"/>
</dbReference>
<evidence type="ECO:0000256" key="15">
    <source>
        <dbReference type="SAM" id="SignalP"/>
    </source>
</evidence>
<dbReference type="Pfam" id="PF00053">
    <property type="entry name" value="EGF_laminin"/>
    <property type="match status" value="20"/>
</dbReference>
<evidence type="ECO:0000256" key="3">
    <source>
        <dbReference type="ARBA" id="ARBA00022530"/>
    </source>
</evidence>
<dbReference type="FunFam" id="2.10.25.10:FF:000407">
    <property type="entry name" value="Laminin subunit alpha-3"/>
    <property type="match status" value="1"/>
</dbReference>
<feature type="domain" description="Laminin EGF-like" evidence="17">
    <location>
        <begin position="2067"/>
        <end position="2112"/>
    </location>
</feature>
<accession>A0A1S3JEB7</accession>
<dbReference type="SUPFAM" id="SSF49899">
    <property type="entry name" value="Concanavalin A-like lectins/glucanases"/>
    <property type="match status" value="5"/>
</dbReference>
<feature type="chain" id="PRO_5010370186" evidence="15">
    <location>
        <begin position="26"/>
        <end position="3654"/>
    </location>
</feature>
<dbReference type="Pfam" id="PF06009">
    <property type="entry name" value="Laminin_II"/>
    <property type="match status" value="1"/>
</dbReference>
<dbReference type="GO" id="GO:0009887">
    <property type="term" value="P:animal organ morphogenesis"/>
    <property type="evidence" value="ECO:0007669"/>
    <property type="project" value="TreeGrafter"/>
</dbReference>
<dbReference type="SMART" id="SM00180">
    <property type="entry name" value="EGF_Lam"/>
    <property type="match status" value="22"/>
</dbReference>
<dbReference type="PROSITE" id="PS51117">
    <property type="entry name" value="LAMININ_NTER"/>
    <property type="match status" value="1"/>
</dbReference>
<dbReference type="InterPro" id="IPR050440">
    <property type="entry name" value="Laminin/Netrin_ECM"/>
</dbReference>
<name>A0A1S3JEB7_LINAN</name>
<feature type="domain" description="Laminin G" evidence="16">
    <location>
        <begin position="2683"/>
        <end position="2877"/>
    </location>
</feature>
<dbReference type="Pfam" id="PF00055">
    <property type="entry name" value="Laminin_N"/>
    <property type="match status" value="1"/>
</dbReference>
<evidence type="ECO:0000313" key="21">
    <source>
        <dbReference type="RefSeq" id="XP_013408760.1"/>
    </source>
</evidence>
<dbReference type="FunFam" id="2.10.25.10:FF:000083">
    <property type="entry name" value="Laminin subunit alpha"/>
    <property type="match status" value="1"/>
</dbReference>
<feature type="disulfide bond" evidence="13">
    <location>
        <begin position="2040"/>
        <end position="2049"/>
    </location>
</feature>
<feature type="disulfide bond" evidence="13">
    <location>
        <begin position="1452"/>
        <end position="1461"/>
    </location>
</feature>
<reference evidence="21" key="1">
    <citation type="submission" date="2025-08" db="UniProtKB">
        <authorList>
            <consortium name="RefSeq"/>
        </authorList>
    </citation>
    <scope>IDENTIFICATION</scope>
    <source>
        <tissue evidence="21">Gonads</tissue>
    </source>
</reference>
<keyword evidence="20" id="KW-1185">Reference proteome</keyword>
<feature type="domain" description="Laminin EGF-like" evidence="17">
    <location>
        <begin position="458"/>
        <end position="503"/>
    </location>
</feature>
<feature type="disulfide bond" evidence="13">
    <location>
        <begin position="2086"/>
        <end position="2095"/>
    </location>
</feature>
<dbReference type="InterPro" id="IPR001791">
    <property type="entry name" value="Laminin_G"/>
</dbReference>
<feature type="disulfide bond" evidence="13">
    <location>
        <begin position="550"/>
        <end position="562"/>
    </location>
</feature>
<dbReference type="PROSITE" id="PS51115">
    <property type="entry name" value="LAMININ_IVA"/>
    <property type="match status" value="1"/>
</dbReference>
<feature type="domain" description="Laminin G" evidence="16">
    <location>
        <begin position="2882"/>
        <end position="3054"/>
    </location>
</feature>
<feature type="disulfide bond" evidence="13">
    <location>
        <begin position="1992"/>
        <end position="2001"/>
    </location>
</feature>
<feature type="domain" description="Laminin EGF-like" evidence="17">
    <location>
        <begin position="641"/>
        <end position="686"/>
    </location>
</feature>
<dbReference type="PRINTS" id="PR00011">
    <property type="entry name" value="EGFLAMININ"/>
</dbReference>
<dbReference type="GO" id="GO:0009888">
    <property type="term" value="P:tissue development"/>
    <property type="evidence" value="ECO:0007669"/>
    <property type="project" value="TreeGrafter"/>
</dbReference>
<feature type="domain" description="Laminin EGF-like" evidence="17">
    <location>
        <begin position="1436"/>
        <end position="1479"/>
    </location>
</feature>
<dbReference type="SMART" id="SM00136">
    <property type="entry name" value="LamNT"/>
    <property type="match status" value="1"/>
</dbReference>
<dbReference type="GO" id="GO:0061564">
    <property type="term" value="P:axon development"/>
    <property type="evidence" value="ECO:0007669"/>
    <property type="project" value="UniProtKB-ARBA"/>
</dbReference>
<dbReference type="InterPro" id="IPR002049">
    <property type="entry name" value="LE_dom"/>
</dbReference>
<keyword evidence="5" id="KW-0677">Repeat</keyword>
<feature type="domain" description="Laminin EGF-like" evidence="17">
    <location>
        <begin position="1811"/>
        <end position="1917"/>
    </location>
</feature>
<dbReference type="SMART" id="SM00181">
    <property type="entry name" value="EGF"/>
    <property type="match status" value="10"/>
</dbReference>
<comment type="subcellular location">
    <subcellularLocation>
        <location evidence="1">Secreted</location>
        <location evidence="1">Extracellular space</location>
        <location evidence="1">Extracellular matrix</location>
        <location evidence="1">Basement membrane</location>
    </subcellularLocation>
</comment>
<feature type="disulfide bond" evidence="13">
    <location>
        <begin position="571"/>
        <end position="580"/>
    </location>
</feature>
<feature type="disulfide bond" evidence="13">
    <location>
        <begin position="1411"/>
        <end position="1420"/>
    </location>
</feature>
<keyword evidence="8 14" id="KW-0175">Coiled coil</keyword>
<dbReference type="PROSITE" id="PS01248">
    <property type="entry name" value="EGF_LAM_1"/>
    <property type="match status" value="8"/>
</dbReference>
<feature type="domain" description="Laminin EGF-like" evidence="17">
    <location>
        <begin position="1480"/>
        <end position="1531"/>
    </location>
</feature>
<dbReference type="Proteomes" id="UP000085678">
    <property type="component" value="Unplaced"/>
</dbReference>
<feature type="disulfide bond" evidence="13">
    <location>
        <begin position="1390"/>
        <end position="1402"/>
    </location>
</feature>
<keyword evidence="3" id="KW-0272">Extracellular matrix</keyword>
<dbReference type="GO" id="GO:0005604">
    <property type="term" value="C:basement membrane"/>
    <property type="evidence" value="ECO:0007669"/>
    <property type="project" value="UniProtKB-SubCell"/>
</dbReference>
<feature type="disulfide bond" evidence="13">
    <location>
        <begin position="1534"/>
        <end position="1551"/>
    </location>
</feature>
<dbReference type="CDD" id="cd00055">
    <property type="entry name" value="EGF_Lam"/>
    <property type="match status" value="21"/>
</dbReference>
<dbReference type="RefSeq" id="XP_013408760.1">
    <property type="nucleotide sequence ID" value="XM_013553306.2"/>
</dbReference>
<dbReference type="GO" id="GO:0005102">
    <property type="term" value="F:signaling receptor binding"/>
    <property type="evidence" value="ECO:0007669"/>
    <property type="project" value="InterPro"/>
</dbReference>
<evidence type="ECO:0000259" key="17">
    <source>
        <dbReference type="PROSITE" id="PS50027"/>
    </source>
</evidence>
<feature type="disulfide bond" evidence="13">
    <location>
        <begin position="641"/>
        <end position="653"/>
    </location>
</feature>
<feature type="disulfide bond" evidence="13">
    <location>
        <begin position="479"/>
        <end position="488"/>
    </location>
</feature>
<feature type="disulfide bond" evidence="13">
    <location>
        <begin position="1392"/>
        <end position="1409"/>
    </location>
</feature>